<reference evidence="2 3" key="1">
    <citation type="submission" date="2012-07" db="EMBL/GenBank/DDBJ databases">
        <title>Genome sequence of Brachyspira sp. 30446, isolated from a pig with mucohaemorrhagic colitis.</title>
        <authorList>
            <person name="Rubin J.E."/>
            <person name="Fernando C."/>
            <person name="Harding J.C.S."/>
            <person name="Hill J.E."/>
        </authorList>
    </citation>
    <scope>NUCLEOTIDE SEQUENCE [LARGE SCALE GENOMIC DNA]</scope>
    <source>
        <strain evidence="2 3">30446</strain>
    </source>
</reference>
<dbReference type="GeneID" id="66486575"/>
<keyword evidence="1" id="KW-0472">Membrane</keyword>
<evidence type="ECO:0000256" key="1">
    <source>
        <dbReference type="SAM" id="Phobius"/>
    </source>
</evidence>
<sequence>MNIIRILISHIIFFIISYISILILSIFNIINIYDIDKVNDIIFTSIGIIFSIGFTIILSFNLENINNEDGFKIVKDNLYKISFFSLILFTLSLVVFILSKILIIKSHENIKYINSIFLSLLFIFLSSLSYNYKRLFDMKLNIIEQFYKEKKELYIKTKTDEIIEKNKK</sequence>
<feature type="transmembrane region" description="Helical" evidence="1">
    <location>
        <begin position="83"/>
        <end position="104"/>
    </location>
</feature>
<keyword evidence="1" id="KW-1133">Transmembrane helix</keyword>
<dbReference type="AlphaFoldDB" id="A0A2U4FLI4"/>
<evidence type="ECO:0000313" key="2">
    <source>
        <dbReference type="EMBL" id="EKV58371.1"/>
    </source>
</evidence>
<comment type="caution">
    <text evidence="2">The sequence shown here is derived from an EMBL/GenBank/DDBJ whole genome shotgun (WGS) entry which is preliminary data.</text>
</comment>
<feature type="transmembrane region" description="Helical" evidence="1">
    <location>
        <begin position="7"/>
        <end position="30"/>
    </location>
</feature>
<dbReference type="EMBL" id="ALNZ01000002">
    <property type="protein sequence ID" value="EKV58371.1"/>
    <property type="molecule type" value="Genomic_DNA"/>
</dbReference>
<protein>
    <submittedName>
        <fullName evidence="2">Uncharacterized protein</fullName>
    </submittedName>
</protein>
<feature type="transmembrane region" description="Helical" evidence="1">
    <location>
        <begin position="110"/>
        <end position="130"/>
    </location>
</feature>
<evidence type="ECO:0000313" key="3">
    <source>
        <dbReference type="Proteomes" id="UP000011663"/>
    </source>
</evidence>
<proteinExistence type="predicted"/>
<gene>
    <name evidence="2" type="ORF">A966_00270</name>
</gene>
<organism evidence="2 3">
    <name type="scientific">Brachyspira hampsonii 30446</name>
    <dbReference type="NCBI Taxonomy" id="1289135"/>
    <lineage>
        <taxon>Bacteria</taxon>
        <taxon>Pseudomonadati</taxon>
        <taxon>Spirochaetota</taxon>
        <taxon>Spirochaetia</taxon>
        <taxon>Brachyspirales</taxon>
        <taxon>Brachyspiraceae</taxon>
        <taxon>Brachyspira</taxon>
    </lineage>
</organism>
<dbReference type="RefSeq" id="WP_008721135.1">
    <property type="nucleotide sequence ID" value="NZ_JH994109.1"/>
</dbReference>
<dbReference type="Proteomes" id="UP000011663">
    <property type="component" value="Unassembled WGS sequence"/>
</dbReference>
<feature type="transmembrane region" description="Helical" evidence="1">
    <location>
        <begin position="42"/>
        <end position="62"/>
    </location>
</feature>
<accession>A0A2U4FLI4</accession>
<name>A0A2U4FLI4_9SPIR</name>
<keyword evidence="1" id="KW-0812">Transmembrane</keyword>
<dbReference type="STRING" id="1289135.A966_00270"/>